<keyword evidence="5" id="KW-0378">Hydrolase</keyword>
<dbReference type="GO" id="GO:0046872">
    <property type="term" value="F:metal ion binding"/>
    <property type="evidence" value="ECO:0007669"/>
    <property type="project" value="UniProtKB-KW"/>
</dbReference>
<name>A0A7S3BXT7_9VIRI</name>
<proteinExistence type="inferred from homology"/>
<dbReference type="PROSITE" id="PS50249">
    <property type="entry name" value="MPN"/>
    <property type="match status" value="1"/>
</dbReference>
<keyword evidence="7" id="KW-0482">Metalloprotease</keyword>
<dbReference type="Pfam" id="PF01398">
    <property type="entry name" value="JAB"/>
    <property type="match status" value="1"/>
</dbReference>
<sequence>MSAAGGSSAGGSGAEDARKRWELENNVQENDALFRYDNAEQRAIDSAKPWRADPHYFKNVKVSALALIKMAMHARSGGTLEVMGIMTGKTVGDTFIVLDCFALPVEGTETRVNAANEANEYMVEFITKNKEVGRLENAVGWYHSHPGYGCWLSGIDVSTQMLNQQFQEPWLAIVVDPVRTVAAGKVEVGGFRTYPEGYKPPQEAGGAYQSVPLDKIEDFGVHANQYYQLDMSFFKSSADTQMLDLLWSKYWINTLSSSSLVTNRGFIAGQLADLAEKLESADGQLGSRGGGEAFGMMAGMGKGSRSSGKGSALEKVAHDSSKAAAEQISGLITQVIKDVAFNRPILGAAALTAGGGTARAAPGGAGGAVAMEE</sequence>
<evidence type="ECO:0000256" key="7">
    <source>
        <dbReference type="ARBA" id="ARBA00023049"/>
    </source>
</evidence>
<dbReference type="InterPro" id="IPR040961">
    <property type="entry name" value="CSN5_C"/>
</dbReference>
<reference evidence="9" key="1">
    <citation type="submission" date="2021-01" db="EMBL/GenBank/DDBJ databases">
        <authorList>
            <person name="Corre E."/>
            <person name="Pelletier E."/>
            <person name="Niang G."/>
            <person name="Scheremetjew M."/>
            <person name="Finn R."/>
            <person name="Kale V."/>
            <person name="Holt S."/>
            <person name="Cochrane G."/>
            <person name="Meng A."/>
            <person name="Brown T."/>
            <person name="Cohen L."/>
        </authorList>
    </citation>
    <scope>NUCLEOTIDE SEQUENCE</scope>
    <source>
        <strain evidence="9">RCC927</strain>
    </source>
</reference>
<keyword evidence="2" id="KW-0645">Protease</keyword>
<evidence type="ECO:0000259" key="8">
    <source>
        <dbReference type="PROSITE" id="PS50249"/>
    </source>
</evidence>
<evidence type="ECO:0000256" key="6">
    <source>
        <dbReference type="ARBA" id="ARBA00022833"/>
    </source>
</evidence>
<protein>
    <recommendedName>
        <fullName evidence="8">MPN domain-containing protein</fullName>
    </recommendedName>
</protein>
<evidence type="ECO:0000256" key="5">
    <source>
        <dbReference type="ARBA" id="ARBA00022801"/>
    </source>
</evidence>
<dbReference type="GO" id="GO:0008180">
    <property type="term" value="C:COP9 signalosome"/>
    <property type="evidence" value="ECO:0007669"/>
    <property type="project" value="UniProtKB-KW"/>
</dbReference>
<keyword evidence="6" id="KW-0862">Zinc</keyword>
<dbReference type="EMBL" id="HBHY01016777">
    <property type="protein sequence ID" value="CAE0146462.1"/>
    <property type="molecule type" value="Transcribed_RNA"/>
</dbReference>
<dbReference type="SMART" id="SM00232">
    <property type="entry name" value="JAB_MPN"/>
    <property type="match status" value="1"/>
</dbReference>
<dbReference type="GO" id="GO:0006508">
    <property type="term" value="P:proteolysis"/>
    <property type="evidence" value="ECO:0007669"/>
    <property type="project" value="UniProtKB-KW"/>
</dbReference>
<gene>
    <name evidence="9" type="ORF">PSIN1315_LOCUS10871</name>
</gene>
<organism evidence="9">
    <name type="scientific">Prasinoderma singulare</name>
    <dbReference type="NCBI Taxonomy" id="676789"/>
    <lineage>
        <taxon>Eukaryota</taxon>
        <taxon>Viridiplantae</taxon>
        <taxon>Prasinodermophyta</taxon>
        <taxon>Prasinodermophyceae</taxon>
        <taxon>Prasinodermales</taxon>
        <taxon>Prasinodermaceae</taxon>
        <taxon>Prasinoderma</taxon>
    </lineage>
</organism>
<comment type="similarity">
    <text evidence="1">Belongs to the peptidase M67A family. CSN5 subfamily.</text>
</comment>
<dbReference type="CDD" id="cd08069">
    <property type="entry name" value="MPN_RPN11_CSN5"/>
    <property type="match status" value="1"/>
</dbReference>
<dbReference type="Pfam" id="PF18323">
    <property type="entry name" value="CSN5_C"/>
    <property type="match status" value="1"/>
</dbReference>
<evidence type="ECO:0000256" key="3">
    <source>
        <dbReference type="ARBA" id="ARBA00022723"/>
    </source>
</evidence>
<dbReference type="Gene3D" id="3.40.140.10">
    <property type="entry name" value="Cytidine Deaminase, domain 2"/>
    <property type="match status" value="1"/>
</dbReference>
<dbReference type="AlphaFoldDB" id="A0A7S3BXT7"/>
<dbReference type="InterPro" id="IPR037518">
    <property type="entry name" value="MPN"/>
</dbReference>
<dbReference type="SUPFAM" id="SSF102712">
    <property type="entry name" value="JAB1/MPN domain"/>
    <property type="match status" value="1"/>
</dbReference>
<evidence type="ECO:0000313" key="9">
    <source>
        <dbReference type="EMBL" id="CAE0146462.1"/>
    </source>
</evidence>
<keyword evidence="4" id="KW-0736">Signalosome</keyword>
<evidence type="ECO:0000256" key="2">
    <source>
        <dbReference type="ARBA" id="ARBA00022670"/>
    </source>
</evidence>
<dbReference type="FunFam" id="3.40.140.10:FF:000003">
    <property type="entry name" value="COP9 signalosome complex subunit 5"/>
    <property type="match status" value="1"/>
</dbReference>
<evidence type="ECO:0000256" key="4">
    <source>
        <dbReference type="ARBA" id="ARBA00022790"/>
    </source>
</evidence>
<dbReference type="InterPro" id="IPR000555">
    <property type="entry name" value="JAMM/MPN+_dom"/>
</dbReference>
<dbReference type="InterPro" id="IPR050242">
    <property type="entry name" value="JAMM_MPN+_peptidase_M67A"/>
</dbReference>
<accession>A0A7S3BXT7</accession>
<dbReference type="GO" id="GO:0008237">
    <property type="term" value="F:metallopeptidase activity"/>
    <property type="evidence" value="ECO:0007669"/>
    <property type="project" value="UniProtKB-KW"/>
</dbReference>
<evidence type="ECO:0000256" key="1">
    <source>
        <dbReference type="ARBA" id="ARBA00006008"/>
    </source>
</evidence>
<dbReference type="PANTHER" id="PTHR10410">
    <property type="entry name" value="EUKARYOTIC TRANSLATION INITIATION FACTOR 3 -RELATED"/>
    <property type="match status" value="1"/>
</dbReference>
<keyword evidence="3" id="KW-0479">Metal-binding</keyword>
<feature type="domain" description="MPN" evidence="8">
    <location>
        <begin position="60"/>
        <end position="197"/>
    </location>
</feature>